<organism evidence="2 3">
    <name type="scientific">Saponaria officinalis</name>
    <name type="common">Common soapwort</name>
    <name type="synonym">Lychnis saponaria</name>
    <dbReference type="NCBI Taxonomy" id="3572"/>
    <lineage>
        <taxon>Eukaryota</taxon>
        <taxon>Viridiplantae</taxon>
        <taxon>Streptophyta</taxon>
        <taxon>Embryophyta</taxon>
        <taxon>Tracheophyta</taxon>
        <taxon>Spermatophyta</taxon>
        <taxon>Magnoliopsida</taxon>
        <taxon>eudicotyledons</taxon>
        <taxon>Gunneridae</taxon>
        <taxon>Pentapetalae</taxon>
        <taxon>Caryophyllales</taxon>
        <taxon>Caryophyllaceae</taxon>
        <taxon>Caryophylleae</taxon>
        <taxon>Saponaria</taxon>
    </lineage>
</organism>
<evidence type="ECO:0000256" key="1">
    <source>
        <dbReference type="ARBA" id="ARBA00022737"/>
    </source>
</evidence>
<dbReference type="InterPro" id="IPR042462">
    <property type="entry name" value="ARMC7"/>
</dbReference>
<dbReference type="PANTHER" id="PTHR46263:SF1">
    <property type="entry name" value="ARMADILLO REPEAT-CONTAINING PROTEIN 7"/>
    <property type="match status" value="1"/>
</dbReference>
<dbReference type="AlphaFoldDB" id="A0AAW1M9C1"/>
<evidence type="ECO:0000313" key="2">
    <source>
        <dbReference type="EMBL" id="KAK9741327.1"/>
    </source>
</evidence>
<dbReference type="InterPro" id="IPR016024">
    <property type="entry name" value="ARM-type_fold"/>
</dbReference>
<sequence>MFTNDKRQAERTGKYGTPRQDHLQQIVSQFQDPTQTLEIKLKLLSNLSNFSYDPYNFPFLRNLNVLELFLDHLSDPDHRLAEFAAAGICNAAADPANARFIVDCGGVPALVACLSSPVGGNTVMYAIASLFYLCECGGGVVEEVRKAEVVEVVERLAESGEGCVSVRNVARVLLDKYLRHGGC</sequence>
<proteinExistence type="predicted"/>
<dbReference type="PANTHER" id="PTHR46263">
    <property type="entry name" value="ARMADILLO REPEAT-CONTAINING PROTEIN 7"/>
    <property type="match status" value="1"/>
</dbReference>
<dbReference type="Pfam" id="PF00514">
    <property type="entry name" value="Arm"/>
    <property type="match status" value="1"/>
</dbReference>
<reference evidence="2" key="1">
    <citation type="submission" date="2024-03" db="EMBL/GenBank/DDBJ databases">
        <title>WGS assembly of Saponaria officinalis var. Norfolk2.</title>
        <authorList>
            <person name="Jenkins J."/>
            <person name="Shu S."/>
            <person name="Grimwood J."/>
            <person name="Barry K."/>
            <person name="Goodstein D."/>
            <person name="Schmutz J."/>
            <person name="Leebens-Mack J."/>
            <person name="Osbourn A."/>
        </authorList>
    </citation>
    <scope>NUCLEOTIDE SEQUENCE [LARGE SCALE GENOMIC DNA]</scope>
    <source>
        <strain evidence="2">JIC</strain>
    </source>
</reference>
<dbReference type="Proteomes" id="UP001443914">
    <property type="component" value="Unassembled WGS sequence"/>
</dbReference>
<dbReference type="Gene3D" id="1.25.10.10">
    <property type="entry name" value="Leucine-rich Repeat Variant"/>
    <property type="match status" value="1"/>
</dbReference>
<dbReference type="SUPFAM" id="SSF48371">
    <property type="entry name" value="ARM repeat"/>
    <property type="match status" value="1"/>
</dbReference>
<protein>
    <recommendedName>
        <fullName evidence="4">Armadillo repeat-containing protein 7</fullName>
    </recommendedName>
</protein>
<evidence type="ECO:0008006" key="4">
    <source>
        <dbReference type="Google" id="ProtNLM"/>
    </source>
</evidence>
<accession>A0AAW1M9C1</accession>
<keyword evidence="3" id="KW-1185">Reference proteome</keyword>
<dbReference type="EMBL" id="JBDFQZ010000003">
    <property type="protein sequence ID" value="KAK9741327.1"/>
    <property type="molecule type" value="Genomic_DNA"/>
</dbReference>
<dbReference type="InterPro" id="IPR011989">
    <property type="entry name" value="ARM-like"/>
</dbReference>
<name>A0AAW1M9C1_SAPOF</name>
<dbReference type="InterPro" id="IPR000225">
    <property type="entry name" value="Armadillo"/>
</dbReference>
<evidence type="ECO:0000313" key="3">
    <source>
        <dbReference type="Proteomes" id="UP001443914"/>
    </source>
</evidence>
<keyword evidence="1" id="KW-0677">Repeat</keyword>
<comment type="caution">
    <text evidence="2">The sequence shown here is derived from an EMBL/GenBank/DDBJ whole genome shotgun (WGS) entry which is preliminary data.</text>
</comment>
<gene>
    <name evidence="2" type="ORF">RND81_03G097800</name>
</gene>